<name>A0A6M3IXN3_9ZZZZ</name>
<dbReference type="Pfam" id="PF25209">
    <property type="entry name" value="Phage_capsid_4"/>
    <property type="match status" value="1"/>
</dbReference>
<reference evidence="1" key="1">
    <citation type="submission" date="2020-03" db="EMBL/GenBank/DDBJ databases">
        <title>The deep terrestrial virosphere.</title>
        <authorList>
            <person name="Holmfeldt K."/>
            <person name="Nilsson E."/>
            <person name="Simone D."/>
            <person name="Lopez-Fernandez M."/>
            <person name="Wu X."/>
            <person name="de Brujin I."/>
            <person name="Lundin D."/>
            <person name="Andersson A."/>
            <person name="Bertilsson S."/>
            <person name="Dopson M."/>
        </authorList>
    </citation>
    <scope>NUCLEOTIDE SEQUENCE</scope>
    <source>
        <strain evidence="1">MM415B00827</strain>
    </source>
</reference>
<dbReference type="AlphaFoldDB" id="A0A6M3IXN3"/>
<dbReference type="EMBL" id="MT141461">
    <property type="protein sequence ID" value="QJA62068.1"/>
    <property type="molecule type" value="Genomic_DNA"/>
</dbReference>
<protein>
    <submittedName>
        <fullName evidence="1">Putative major capsid subunit</fullName>
    </submittedName>
</protein>
<organism evidence="1">
    <name type="scientific">viral metagenome</name>
    <dbReference type="NCBI Taxonomy" id="1070528"/>
    <lineage>
        <taxon>unclassified sequences</taxon>
        <taxon>metagenomes</taxon>
        <taxon>organismal metagenomes</taxon>
    </lineage>
</organism>
<gene>
    <name evidence="1" type="ORF">MM415B00827_0014</name>
</gene>
<sequence length="387" mass="43003">MPELLKLMEGWESFITLSEIQRPEGYEKRLSETIDLLTNARHLPPHKHEFMLREALTTSDFPFLFGDVLDRQVLAAYKAVDPVWRVFTKAGTVRRIFPQTGGYRFAMTGGDQLLAEVAEKGEYLASERDETRYAVYVKKYGRQFDISWEAIINDDLGALQDTPQRFARAAVRTEHRLVSATYVNNTIGAALHTAGGGLYGTLAPEINQGALPLTIANLETCVSAMVAFRDANGEPILNRARYLVVGPSMEFTARQILTSATKMWLDHVTLAAASAATIYPMPMANVISQYGLTLVVDPYMPIIDGTNLSSWYLFADPADIAALEVDTLQGHERPEICMKASDKINIAGGAISPMDGDFATDNIFYRVRDVFGCNRLDWRATYANILA</sequence>
<proteinExistence type="predicted"/>
<evidence type="ECO:0000313" key="1">
    <source>
        <dbReference type="EMBL" id="QJA62068.1"/>
    </source>
</evidence>
<accession>A0A6M3IXN3</accession>